<feature type="region of interest" description="Disordered" evidence="1">
    <location>
        <begin position="286"/>
        <end position="397"/>
    </location>
</feature>
<evidence type="ECO:0000259" key="2">
    <source>
        <dbReference type="Pfam" id="PF03432"/>
    </source>
</evidence>
<feature type="compositionally biased region" description="Basic and acidic residues" evidence="1">
    <location>
        <begin position="294"/>
        <end position="344"/>
    </location>
</feature>
<name>A0A367G5M1_9FIRM</name>
<feature type="compositionally biased region" description="Basic and acidic residues" evidence="1">
    <location>
        <begin position="365"/>
        <end position="383"/>
    </location>
</feature>
<organism evidence="3 4">
    <name type="scientific">Blautia obeum</name>
    <dbReference type="NCBI Taxonomy" id="40520"/>
    <lineage>
        <taxon>Bacteria</taxon>
        <taxon>Bacillati</taxon>
        <taxon>Bacillota</taxon>
        <taxon>Clostridia</taxon>
        <taxon>Lachnospirales</taxon>
        <taxon>Lachnospiraceae</taxon>
        <taxon>Blautia</taxon>
    </lineage>
</organism>
<dbReference type="InterPro" id="IPR005094">
    <property type="entry name" value="Endonuclease_MobA/VirD2"/>
</dbReference>
<feature type="compositionally biased region" description="Basic residues" evidence="1">
    <location>
        <begin position="384"/>
        <end position="397"/>
    </location>
</feature>
<evidence type="ECO:0000313" key="3">
    <source>
        <dbReference type="EMBL" id="RCH45261.1"/>
    </source>
</evidence>
<dbReference type="AlphaFoldDB" id="A0A367G5M1"/>
<dbReference type="Pfam" id="PF03432">
    <property type="entry name" value="Relaxase"/>
    <property type="match status" value="1"/>
</dbReference>
<dbReference type="EMBL" id="PSQG01000005">
    <property type="protein sequence ID" value="RCH45261.1"/>
    <property type="molecule type" value="Genomic_DNA"/>
</dbReference>
<evidence type="ECO:0000313" key="4">
    <source>
        <dbReference type="Proteomes" id="UP000253208"/>
    </source>
</evidence>
<proteinExistence type="predicted"/>
<gene>
    <name evidence="3" type="ORF">C4886_04315</name>
</gene>
<evidence type="ECO:0000256" key="1">
    <source>
        <dbReference type="SAM" id="MobiDB-lite"/>
    </source>
</evidence>
<feature type="domain" description="MobA/VirD2-like nuclease" evidence="2">
    <location>
        <begin position="22"/>
        <end position="140"/>
    </location>
</feature>
<comment type="caution">
    <text evidence="3">The sequence shown here is derived from an EMBL/GenBank/DDBJ whole genome shotgun (WGS) entry which is preliminary data.</text>
</comment>
<protein>
    <recommendedName>
        <fullName evidence="2">MobA/VirD2-like nuclease domain-containing protein</fullName>
    </recommendedName>
</protein>
<sequence length="397" mass="46561">MRNCIEYVLRQDKTSELLTYITGPYCHNEINYDLVYRTFLEEKKMWNKDTGRMYAHNIISWHKDEQITPEQAFEFGKEFAENWFSGFQTLVAVHKDKDHIHCHLVTNSVSYEDGRKLHNTRKDLERMKQLTNQMCRERGLTVAEKGKHFDGSQIEKGEVIAWSKDKYNLFRQQVKDSFVADCAMAVLKALENCISKEKFIEKMKQFGWNVNWTEKRKHITFQNQEGKKVRDSNLFKTFHLDISKEGLENEFNGNRKKARDSANRDSRSDEELAGYYRQVEAACEGAGGVTGASDGRERRVTGEKSEDERVYPEISGKDTQAENGKTEAILRESRNARRNSEIKRRNSSFDNRTVRNAEAESIASEEQRRFEEQKRLEEQERARAARRRNKRRSGPEL</sequence>
<dbReference type="Proteomes" id="UP000253208">
    <property type="component" value="Unassembled WGS sequence"/>
</dbReference>
<reference evidence="3 4" key="1">
    <citation type="submission" date="2018-02" db="EMBL/GenBank/DDBJ databases">
        <title>Complete genome sequencing of Faecalibacterium prausnitzii strains isolated from the human gut.</title>
        <authorList>
            <person name="Fitzgerald B.C."/>
            <person name="Shkoporov A.N."/>
            <person name="Ross P.R."/>
            <person name="Hill C."/>
        </authorList>
    </citation>
    <scope>NUCLEOTIDE SEQUENCE [LARGE SCALE GENOMIC DNA]</scope>
    <source>
        <strain evidence="3 4">APC942/31-1</strain>
    </source>
</reference>
<accession>A0A367G5M1</accession>